<dbReference type="Proteomes" id="UP001642464">
    <property type="component" value="Unassembled WGS sequence"/>
</dbReference>
<feature type="coiled-coil region" evidence="4">
    <location>
        <begin position="94"/>
        <end position="240"/>
    </location>
</feature>
<evidence type="ECO:0000256" key="3">
    <source>
        <dbReference type="PROSITE-ProRule" id="PRU00023"/>
    </source>
</evidence>
<keyword evidence="7" id="KW-1185">Reference proteome</keyword>
<feature type="region of interest" description="Disordered" evidence="5">
    <location>
        <begin position="476"/>
        <end position="511"/>
    </location>
</feature>
<keyword evidence="1" id="KW-0677">Repeat</keyword>
<dbReference type="Pfam" id="PF12796">
    <property type="entry name" value="Ank_2"/>
    <property type="match status" value="1"/>
</dbReference>
<evidence type="ECO:0000256" key="2">
    <source>
        <dbReference type="ARBA" id="ARBA00023043"/>
    </source>
</evidence>
<feature type="region of interest" description="Disordered" evidence="5">
    <location>
        <begin position="699"/>
        <end position="733"/>
    </location>
</feature>
<evidence type="ECO:0000256" key="5">
    <source>
        <dbReference type="SAM" id="MobiDB-lite"/>
    </source>
</evidence>
<evidence type="ECO:0000313" key="6">
    <source>
        <dbReference type="EMBL" id="CAK9005891.1"/>
    </source>
</evidence>
<name>A0ABP0IUX4_9DINO</name>
<accession>A0ABP0IUX4</accession>
<dbReference type="SUPFAM" id="SSF48403">
    <property type="entry name" value="Ankyrin repeat"/>
    <property type="match status" value="1"/>
</dbReference>
<dbReference type="PANTHER" id="PTHR24173">
    <property type="entry name" value="ANKYRIN REPEAT CONTAINING"/>
    <property type="match status" value="1"/>
</dbReference>
<feature type="compositionally biased region" description="Low complexity" evidence="5">
    <location>
        <begin position="559"/>
        <end position="581"/>
    </location>
</feature>
<proteinExistence type="predicted"/>
<dbReference type="EMBL" id="CAXAMM010005069">
    <property type="protein sequence ID" value="CAK9005891.1"/>
    <property type="molecule type" value="Genomic_DNA"/>
</dbReference>
<protein>
    <submittedName>
        <fullName evidence="6">Ankyrin repeat and SAM domain-containing protein 3</fullName>
    </submittedName>
</protein>
<dbReference type="InterPro" id="IPR036770">
    <property type="entry name" value="Ankyrin_rpt-contain_sf"/>
</dbReference>
<dbReference type="PROSITE" id="PS50297">
    <property type="entry name" value="ANK_REP_REGION"/>
    <property type="match status" value="1"/>
</dbReference>
<sequence>MSGFQVGCRVRVLRGRQFSDFKERDEGVVLDINDECRNCTVVFDGRQEKVQVALKHLRVVGHKNADAGVPPEKTSKVLAKQIAEEMRLTEHPAVQALDVEMQELRKALQNAQTRLKSLEAKDARQADEILQLTRELSTAKQETLQSDLAVARSEAMSQEMLAQLTEKRQELAEEQIMAASLRKQLQDAPGNEVSLLRKELEQLREEKARAAAQEELNSDAWKAQVECLRAELQAEQAQRELQHELTTAGIGGKLLVKREISSDVQKVLLKAAFSGTLEAALQEHHVDLSAALRCRESDGSTLLHLAANSEAALRPLLEMLEAVSRQQHFEHALQMELLQHELMSSLNCPGPKRRTPLHLHCLSESATVKSLAQLLELQADPSLQDAAGATAFLECASRGRCEFMLLLLRASGGLGLTEEDHLGRTALHRSAVEGHTEAVRLLVQASAETDALDHQGQTACDLARERQQAAVLMLLEPQADPKEKGKLASPTSPGDASPHGSRATASPSNQVHPEMASVVGASPASTGHWHASDHAAPSVLGPAVAAETAAQAGLGVPDSPQVRQSSKGSSSRGSPEPSAGRLPGAPRTFGPFPTTSERPVHATSGAGAGSSQRSTSAAGLYGVPTEGPTAADHLNVFGAAATTAPTAVPDGSPSRASFVPTEGPTAADHFNIYGGVGGREVPSPAAHAFLSEPPLHGAAVGAVPSPGPCRSASDSRLGQRQVSEAGLPRAGSDERLERAKSLGRRIAAKGDRKVSKMTVASRTLSGVEKLRERAGVANSRMPVAAEVSELEDSMKPAEGFEGDPLRKRLGKRHWSLQVSPGRRADECDDEPSWGSWF</sequence>
<evidence type="ECO:0000313" key="7">
    <source>
        <dbReference type="Proteomes" id="UP001642464"/>
    </source>
</evidence>
<dbReference type="Gene3D" id="1.25.40.20">
    <property type="entry name" value="Ankyrin repeat-containing domain"/>
    <property type="match status" value="1"/>
</dbReference>
<keyword evidence="4" id="KW-0175">Coiled coil</keyword>
<evidence type="ECO:0000256" key="4">
    <source>
        <dbReference type="SAM" id="Coils"/>
    </source>
</evidence>
<feature type="repeat" description="ANK" evidence="3">
    <location>
        <begin position="422"/>
        <end position="454"/>
    </location>
</feature>
<dbReference type="PROSITE" id="PS50088">
    <property type="entry name" value="ANK_REPEAT"/>
    <property type="match status" value="1"/>
</dbReference>
<comment type="caution">
    <text evidence="6">The sequence shown here is derived from an EMBL/GenBank/DDBJ whole genome shotgun (WGS) entry which is preliminary data.</text>
</comment>
<dbReference type="InterPro" id="IPR002110">
    <property type="entry name" value="Ankyrin_rpt"/>
</dbReference>
<dbReference type="SMART" id="SM00248">
    <property type="entry name" value="ANK"/>
    <property type="match status" value="4"/>
</dbReference>
<feature type="region of interest" description="Disordered" evidence="5">
    <location>
        <begin position="553"/>
        <end position="626"/>
    </location>
</feature>
<dbReference type="PANTHER" id="PTHR24173:SF74">
    <property type="entry name" value="ANKYRIN REPEAT DOMAIN-CONTAINING PROTEIN 16"/>
    <property type="match status" value="1"/>
</dbReference>
<organism evidence="6 7">
    <name type="scientific">Durusdinium trenchii</name>
    <dbReference type="NCBI Taxonomy" id="1381693"/>
    <lineage>
        <taxon>Eukaryota</taxon>
        <taxon>Sar</taxon>
        <taxon>Alveolata</taxon>
        <taxon>Dinophyceae</taxon>
        <taxon>Suessiales</taxon>
        <taxon>Symbiodiniaceae</taxon>
        <taxon>Durusdinium</taxon>
    </lineage>
</organism>
<gene>
    <name evidence="6" type="ORF">SCF082_LOCUS8787</name>
</gene>
<feature type="compositionally biased region" description="Polar residues" evidence="5">
    <location>
        <begin position="712"/>
        <end position="722"/>
    </location>
</feature>
<evidence type="ECO:0000256" key="1">
    <source>
        <dbReference type="ARBA" id="ARBA00022737"/>
    </source>
</evidence>
<reference evidence="6 7" key="1">
    <citation type="submission" date="2024-02" db="EMBL/GenBank/DDBJ databases">
        <authorList>
            <person name="Chen Y."/>
            <person name="Shah S."/>
            <person name="Dougan E. K."/>
            <person name="Thang M."/>
            <person name="Chan C."/>
        </authorList>
    </citation>
    <scope>NUCLEOTIDE SEQUENCE [LARGE SCALE GENOMIC DNA]</scope>
</reference>
<keyword evidence="2 3" id="KW-0040">ANK repeat</keyword>